<evidence type="ECO:0000256" key="1">
    <source>
        <dbReference type="ARBA" id="ARBA00007503"/>
    </source>
</evidence>
<feature type="non-terminal residue" evidence="4">
    <location>
        <position position="435"/>
    </location>
</feature>
<evidence type="ECO:0000313" key="4">
    <source>
        <dbReference type="EMBL" id="RNA35208.1"/>
    </source>
</evidence>
<proteinExistence type="inferred from homology"/>
<feature type="region of interest" description="Disordered" evidence="2">
    <location>
        <begin position="345"/>
        <end position="435"/>
    </location>
</feature>
<evidence type="ECO:0000256" key="2">
    <source>
        <dbReference type="SAM" id="MobiDB-lite"/>
    </source>
</evidence>
<evidence type="ECO:0000313" key="5">
    <source>
        <dbReference type="Proteomes" id="UP000276133"/>
    </source>
</evidence>
<dbReference type="EMBL" id="REGN01001364">
    <property type="protein sequence ID" value="RNA35208.1"/>
    <property type="molecule type" value="Genomic_DNA"/>
</dbReference>
<dbReference type="STRING" id="10195.A0A3M7SI36"/>
<gene>
    <name evidence="4" type="ORF">BpHYR1_034870</name>
</gene>
<dbReference type="AlphaFoldDB" id="A0A3M7SI36"/>
<organism evidence="4 5">
    <name type="scientific">Brachionus plicatilis</name>
    <name type="common">Marine rotifer</name>
    <name type="synonym">Brachionus muelleri</name>
    <dbReference type="NCBI Taxonomy" id="10195"/>
    <lineage>
        <taxon>Eukaryota</taxon>
        <taxon>Metazoa</taxon>
        <taxon>Spiralia</taxon>
        <taxon>Gnathifera</taxon>
        <taxon>Rotifera</taxon>
        <taxon>Eurotatoria</taxon>
        <taxon>Monogononta</taxon>
        <taxon>Pseudotrocha</taxon>
        <taxon>Ploima</taxon>
        <taxon>Brachionidae</taxon>
        <taxon>Brachionus</taxon>
    </lineage>
</organism>
<dbReference type="GO" id="GO:0034063">
    <property type="term" value="P:stress granule assembly"/>
    <property type="evidence" value="ECO:0007669"/>
    <property type="project" value="TreeGrafter"/>
</dbReference>
<dbReference type="Proteomes" id="UP000276133">
    <property type="component" value="Unassembled WGS sequence"/>
</dbReference>
<dbReference type="InterPro" id="IPR009604">
    <property type="entry name" value="LsmAD_domain"/>
</dbReference>
<dbReference type="Pfam" id="PF06741">
    <property type="entry name" value="LsmAD"/>
    <property type="match status" value="1"/>
</dbReference>
<dbReference type="OrthoDB" id="2275718at2759"/>
<feature type="compositionally biased region" description="Low complexity" evidence="2">
    <location>
        <begin position="348"/>
        <end position="362"/>
    </location>
</feature>
<accession>A0A3M7SI36</accession>
<protein>
    <submittedName>
        <fullName evidence="4">Ataxin-2 isoform X2</fullName>
    </submittedName>
</protein>
<feature type="compositionally biased region" description="Basic and acidic residues" evidence="2">
    <location>
        <begin position="418"/>
        <end position="428"/>
    </location>
</feature>
<name>A0A3M7SI36_BRAPC</name>
<sequence>MSSSLSSAANNNSSQQSGSSRYKFSQNSQNKPRYSQHSNSRHGKNYAQVAQNPAHSGITYAAAPKSQNVLNHIEHSTNLAKMDLKMSKMIKNQVNQGIYRNSKFVMASNTVIGCPVLLKVKSNDTFHGIFVTYSPDFDVLLECCHKVDPDNEVVIYGRSLPKPSQVHARFFERENIVEMTAFEVDKEFALKTAENNFLDSAIAAKGNPKPTNDDTNSEQCKELEPFPFDEDHSASSTSHLDLEPGAAESSQPSDMDLKSNSGWNAEDMLMTNQQKYGYKSTYNSSLLEYTIPVEREDSDEYRRREEAAEKLAAEIESSATYRRNIDKELSDNEEEEEAFSAVVRTEINNNSSTNNNNNSNNTILKDPYQKTNDKQGRRPYTANKPNQRPSLPPNKRPFNPQNNKADRHPSANNSYKKPIADQKPDTKKYAQQKYG</sequence>
<dbReference type="PANTHER" id="PTHR12854">
    <property type="entry name" value="ATAXIN 2-RELATED"/>
    <property type="match status" value="1"/>
</dbReference>
<feature type="region of interest" description="Disordered" evidence="2">
    <location>
        <begin position="226"/>
        <end position="261"/>
    </location>
</feature>
<comment type="similarity">
    <text evidence="1">Belongs to the ataxin-2 family.</text>
</comment>
<feature type="compositionally biased region" description="Low complexity" evidence="2">
    <location>
        <begin position="1"/>
        <end position="20"/>
    </location>
</feature>
<dbReference type="InterPro" id="IPR045117">
    <property type="entry name" value="ATXN2-like"/>
</dbReference>
<dbReference type="SMART" id="SM01272">
    <property type="entry name" value="LsmAD"/>
    <property type="match status" value="1"/>
</dbReference>
<dbReference type="Pfam" id="PF14438">
    <property type="entry name" value="SM-ATX"/>
    <property type="match status" value="1"/>
</dbReference>
<dbReference type="InterPro" id="IPR025852">
    <property type="entry name" value="SM_dom_ATX"/>
</dbReference>
<dbReference type="PANTHER" id="PTHR12854:SF7">
    <property type="entry name" value="ATAXIN-2 HOMOLOG"/>
    <property type="match status" value="1"/>
</dbReference>
<evidence type="ECO:0000259" key="3">
    <source>
        <dbReference type="SMART" id="SM01272"/>
    </source>
</evidence>
<reference evidence="4 5" key="1">
    <citation type="journal article" date="2018" name="Sci. Rep.">
        <title>Genomic signatures of local adaptation to the degree of environmental predictability in rotifers.</title>
        <authorList>
            <person name="Franch-Gras L."/>
            <person name="Hahn C."/>
            <person name="Garcia-Roger E.M."/>
            <person name="Carmona M.J."/>
            <person name="Serra M."/>
            <person name="Gomez A."/>
        </authorList>
    </citation>
    <scope>NUCLEOTIDE SEQUENCE [LARGE SCALE GENOMIC DNA]</scope>
    <source>
        <strain evidence="4">HYR1</strain>
    </source>
</reference>
<dbReference type="GO" id="GO:0010494">
    <property type="term" value="C:cytoplasmic stress granule"/>
    <property type="evidence" value="ECO:0007669"/>
    <property type="project" value="TreeGrafter"/>
</dbReference>
<comment type="caution">
    <text evidence="4">The sequence shown here is derived from an EMBL/GenBank/DDBJ whole genome shotgun (WGS) entry which is preliminary data.</text>
</comment>
<keyword evidence="5" id="KW-1185">Reference proteome</keyword>
<feature type="compositionally biased region" description="Basic and acidic residues" evidence="2">
    <location>
        <begin position="367"/>
        <end position="376"/>
    </location>
</feature>
<feature type="domain" description="LsmAD" evidence="3">
    <location>
        <begin position="276"/>
        <end position="345"/>
    </location>
</feature>
<feature type="compositionally biased region" description="Polar residues" evidence="2">
    <location>
        <begin position="248"/>
        <end position="261"/>
    </location>
</feature>
<dbReference type="GO" id="GO:0003729">
    <property type="term" value="F:mRNA binding"/>
    <property type="evidence" value="ECO:0007669"/>
    <property type="project" value="TreeGrafter"/>
</dbReference>
<feature type="compositionally biased region" description="Polar residues" evidence="2">
    <location>
        <begin position="22"/>
        <end position="38"/>
    </location>
</feature>
<feature type="region of interest" description="Disordered" evidence="2">
    <location>
        <begin position="1"/>
        <end position="45"/>
    </location>
</feature>